<dbReference type="PANTHER" id="PTHR35368:SF1">
    <property type="entry name" value="HYDROPEROXIDE REDUCTASE"/>
    <property type="match status" value="1"/>
</dbReference>
<dbReference type="PANTHER" id="PTHR35368">
    <property type="entry name" value="HYDROPEROXIDE REDUCTASE"/>
    <property type="match status" value="1"/>
</dbReference>
<name>A0A542X934_9MICO</name>
<evidence type="ECO:0000313" key="2">
    <source>
        <dbReference type="EMBL" id="TQL32320.1"/>
    </source>
</evidence>
<accession>A0A542X934</accession>
<dbReference type="InterPro" id="IPR015946">
    <property type="entry name" value="KH_dom-like_a/b"/>
</dbReference>
<comment type="caution">
    <text evidence="2">The sequence shown here is derived from an EMBL/GenBank/DDBJ whole genome shotgun (WGS) entry which is preliminary data.</text>
</comment>
<dbReference type="Proteomes" id="UP000318336">
    <property type="component" value="Unassembled WGS sequence"/>
</dbReference>
<organism evidence="2 3">
    <name type="scientific">Barrientosiimonas humi</name>
    <dbReference type="NCBI Taxonomy" id="999931"/>
    <lineage>
        <taxon>Bacteria</taxon>
        <taxon>Bacillati</taxon>
        <taxon>Actinomycetota</taxon>
        <taxon>Actinomycetes</taxon>
        <taxon>Micrococcales</taxon>
        <taxon>Dermacoccaceae</taxon>
        <taxon>Barrientosiimonas</taxon>
    </lineage>
</organism>
<reference evidence="2 3" key="1">
    <citation type="submission" date="2019-06" db="EMBL/GenBank/DDBJ databases">
        <title>Sequencing the genomes of 1000 actinobacteria strains.</title>
        <authorList>
            <person name="Klenk H.-P."/>
        </authorList>
    </citation>
    <scope>NUCLEOTIDE SEQUENCE [LARGE SCALE GENOMIC DNA]</scope>
    <source>
        <strain evidence="2 3">DSM 24617</strain>
    </source>
</reference>
<protein>
    <submittedName>
        <fullName evidence="2">Putative OsmC-like protein</fullName>
    </submittedName>
</protein>
<dbReference type="EMBL" id="VFOK01000001">
    <property type="protein sequence ID" value="TQL32320.1"/>
    <property type="molecule type" value="Genomic_DNA"/>
</dbReference>
<dbReference type="InterPro" id="IPR003718">
    <property type="entry name" value="OsmC/Ohr_fam"/>
</dbReference>
<sequence>MSDDERMDAEQLRAQQAPLREKYAADPTAAKTPVRAQGSFREPGVTATIEGFAGPVRAGLHESTGGDGSDACSGDMLLEALLGCAGVTLRAVATSMGVELRSADLRADGFFDARGTLGIDRSAPVGLTDVVVTATLDTDADDKALERLARSTERYCVVGQSLKEPARFEVRRA</sequence>
<dbReference type="SUPFAM" id="SSF82784">
    <property type="entry name" value="OsmC-like"/>
    <property type="match status" value="1"/>
</dbReference>
<dbReference type="Pfam" id="PF02566">
    <property type="entry name" value="OsmC"/>
    <property type="match status" value="1"/>
</dbReference>
<proteinExistence type="predicted"/>
<evidence type="ECO:0000313" key="3">
    <source>
        <dbReference type="Proteomes" id="UP000318336"/>
    </source>
</evidence>
<evidence type="ECO:0000256" key="1">
    <source>
        <dbReference type="SAM" id="MobiDB-lite"/>
    </source>
</evidence>
<keyword evidence="3" id="KW-1185">Reference proteome</keyword>
<feature type="region of interest" description="Disordered" evidence="1">
    <location>
        <begin position="1"/>
        <end position="37"/>
    </location>
</feature>
<dbReference type="Gene3D" id="3.30.300.20">
    <property type="match status" value="1"/>
</dbReference>
<dbReference type="AlphaFoldDB" id="A0A542X934"/>
<gene>
    <name evidence="2" type="ORF">FB554_0441</name>
</gene>
<dbReference type="InterPro" id="IPR036102">
    <property type="entry name" value="OsmC/Ohrsf"/>
</dbReference>
<dbReference type="InterPro" id="IPR052924">
    <property type="entry name" value="OsmC/Ohr_hydroprdx_reductase"/>
</dbReference>